<name>A0A2D4PYS5_MICSU</name>
<accession>A0A2D4PYS5</accession>
<dbReference type="EMBL" id="IACN01102870">
    <property type="protein sequence ID" value="LAB62698.1"/>
    <property type="molecule type" value="Transcribed_RNA"/>
</dbReference>
<sequence>MFVLNLCIQSSAKKSLMSKRLKHPNNIGVKTDRRSEANQHNAVYLLKLCQPKVICRIYPFTCSYHAVILNFNHENSRYVKIKIKNVLGERIRACSSEEKLCLSTVCYDEGLD</sequence>
<dbReference type="AlphaFoldDB" id="A0A2D4PYS5"/>
<protein>
    <submittedName>
        <fullName evidence="1">Uncharacterized protein</fullName>
    </submittedName>
</protein>
<reference evidence="1" key="2">
    <citation type="submission" date="2017-11" db="EMBL/GenBank/DDBJ databases">
        <title>Coralsnake Venomics: Analyses of Venom Gland Transcriptomes and Proteomes of Six Brazilian Taxa.</title>
        <authorList>
            <person name="Aird S.D."/>
            <person name="Jorge da Silva N."/>
            <person name="Qiu L."/>
            <person name="Villar-Briones A."/>
            <person name="Aparecida-Saddi V."/>
            <person name="Campos-Telles M.P."/>
            <person name="Grau M."/>
            <person name="Mikheyev A.S."/>
        </authorList>
    </citation>
    <scope>NUCLEOTIDE SEQUENCE</scope>
    <source>
        <tissue evidence="1">Venom_gland</tissue>
    </source>
</reference>
<organism evidence="1">
    <name type="scientific">Micrurus surinamensis</name>
    <name type="common">Surinam coral snake</name>
    <dbReference type="NCBI Taxonomy" id="129470"/>
    <lineage>
        <taxon>Eukaryota</taxon>
        <taxon>Metazoa</taxon>
        <taxon>Chordata</taxon>
        <taxon>Craniata</taxon>
        <taxon>Vertebrata</taxon>
        <taxon>Euteleostomi</taxon>
        <taxon>Lepidosauria</taxon>
        <taxon>Squamata</taxon>
        <taxon>Bifurcata</taxon>
        <taxon>Unidentata</taxon>
        <taxon>Episquamata</taxon>
        <taxon>Toxicofera</taxon>
        <taxon>Serpentes</taxon>
        <taxon>Colubroidea</taxon>
        <taxon>Elapidae</taxon>
        <taxon>Elapinae</taxon>
        <taxon>Micrurus</taxon>
    </lineage>
</organism>
<proteinExistence type="predicted"/>
<reference evidence="1" key="1">
    <citation type="submission" date="2017-07" db="EMBL/GenBank/DDBJ databases">
        <authorList>
            <person name="Mikheyev A."/>
            <person name="Grau M."/>
        </authorList>
    </citation>
    <scope>NUCLEOTIDE SEQUENCE</scope>
    <source>
        <tissue evidence="1">Venom_gland</tissue>
    </source>
</reference>
<evidence type="ECO:0000313" key="1">
    <source>
        <dbReference type="EMBL" id="LAB62698.1"/>
    </source>
</evidence>